<gene>
    <name evidence="2" type="ORF">FHS90_003568</name>
</gene>
<evidence type="ECO:0000313" key="3">
    <source>
        <dbReference type="Proteomes" id="UP000563094"/>
    </source>
</evidence>
<name>A0A839GWP8_9BACT</name>
<dbReference type="EMBL" id="JACJIQ010000016">
    <property type="protein sequence ID" value="MBA9078838.1"/>
    <property type="molecule type" value="Genomic_DNA"/>
</dbReference>
<keyword evidence="3" id="KW-1185">Reference proteome</keyword>
<proteinExistence type="predicted"/>
<keyword evidence="1" id="KW-0732">Signal</keyword>
<reference evidence="2 3" key="1">
    <citation type="submission" date="2020-08" db="EMBL/GenBank/DDBJ databases">
        <title>Genomic Encyclopedia of Type Strains, Phase IV (KMG-IV): sequencing the most valuable type-strain genomes for metagenomic binning, comparative biology and taxonomic classification.</title>
        <authorList>
            <person name="Goeker M."/>
        </authorList>
    </citation>
    <scope>NUCLEOTIDE SEQUENCE [LARGE SCALE GENOMIC DNA]</scope>
    <source>
        <strain evidence="2 3">DSM 29854</strain>
    </source>
</reference>
<organism evidence="2 3">
    <name type="scientific">Rufibacter quisquiliarum</name>
    <dbReference type="NCBI Taxonomy" id="1549639"/>
    <lineage>
        <taxon>Bacteria</taxon>
        <taxon>Pseudomonadati</taxon>
        <taxon>Bacteroidota</taxon>
        <taxon>Cytophagia</taxon>
        <taxon>Cytophagales</taxon>
        <taxon>Hymenobacteraceae</taxon>
        <taxon>Rufibacter</taxon>
    </lineage>
</organism>
<dbReference type="AlphaFoldDB" id="A0A839GWP8"/>
<evidence type="ECO:0000313" key="2">
    <source>
        <dbReference type="EMBL" id="MBA9078838.1"/>
    </source>
</evidence>
<protein>
    <submittedName>
        <fullName evidence="2">Uncharacterized protein</fullName>
    </submittedName>
</protein>
<dbReference type="RefSeq" id="WP_066832256.1">
    <property type="nucleotide sequence ID" value="NZ_JACJIQ010000016.1"/>
</dbReference>
<comment type="caution">
    <text evidence="2">The sequence shown here is derived from an EMBL/GenBank/DDBJ whole genome shotgun (WGS) entry which is preliminary data.</text>
</comment>
<evidence type="ECO:0000256" key="1">
    <source>
        <dbReference type="SAM" id="SignalP"/>
    </source>
</evidence>
<feature type="signal peptide" evidence="1">
    <location>
        <begin position="1"/>
        <end position="20"/>
    </location>
</feature>
<sequence>MKKQFFFFLLLMGLLQVAKAQKVVSSFQQAEGTAHSMQKLDARYKSAVHADSSLAVFRGNDQARLVQAYQQLLQELGRHLAQNNFTWGKPTRCFNRFYFSPDGSVDYYLFHLNPQEVDAQKQAEFQRLMHQFIQTHRLSVQAPVRFSQCSPVVYQDPPANR</sequence>
<dbReference type="Proteomes" id="UP000563094">
    <property type="component" value="Unassembled WGS sequence"/>
</dbReference>
<feature type="chain" id="PRO_5032452580" evidence="1">
    <location>
        <begin position="21"/>
        <end position="161"/>
    </location>
</feature>
<accession>A0A839GWP8</accession>